<dbReference type="Proteomes" id="UP000061018">
    <property type="component" value="Chromosome"/>
</dbReference>
<dbReference type="STRING" id="1889.SAM40697_1239"/>
<dbReference type="EMBL" id="CP012382">
    <property type="protein sequence ID" value="AKZ54454.1"/>
    <property type="molecule type" value="Genomic_DNA"/>
</dbReference>
<sequence>MRGNLRSSGTAAGTRTTRVARVHRTTTTATLLVTMAVSALAGCTTVHGPVPAGPSAAGTRSSGPRPDGPAEPRVVQAPAREALEMIGPSKAPDRASGEPRRAAPPADPPRERPPAARAGQQPRPGRPAAPKGTRPPERPGAGVPSVPRPPAPVTGGRTDVCSLGRTYGGWRPGSPEAVICERAYGH</sequence>
<evidence type="ECO:0000313" key="2">
    <source>
        <dbReference type="EMBL" id="AKZ54454.1"/>
    </source>
</evidence>
<reference evidence="3" key="1">
    <citation type="journal article" date="2015" name="J. Biotechnol.">
        <title>Complete genome sequence of Streptomyces ambofaciens ATCC 23877, the spiramycin producer.</title>
        <authorList>
            <person name="Thibessard A."/>
            <person name="Haas D."/>
            <person name="Gerbaud C."/>
            <person name="Aigle B."/>
            <person name="Lautru S."/>
            <person name="Pernodet J.L."/>
            <person name="Leblond P."/>
        </authorList>
    </citation>
    <scope>NUCLEOTIDE SEQUENCE [LARGE SCALE GENOMIC DNA]</scope>
    <source>
        <strain evidence="3">ATCC 23877 / 3486 / DSM 40053 / JCM 4204 / NBRC 12836 / NRRL B-2516</strain>
    </source>
</reference>
<feature type="compositionally biased region" description="Basic and acidic residues" evidence="1">
    <location>
        <begin position="91"/>
        <end position="101"/>
    </location>
</feature>
<feature type="compositionally biased region" description="Low complexity" evidence="1">
    <location>
        <begin position="115"/>
        <end position="132"/>
    </location>
</feature>
<proteinExistence type="predicted"/>
<keyword evidence="2" id="KW-0449">Lipoprotein</keyword>
<gene>
    <name evidence="2" type="ORF">SAM23877_1405</name>
</gene>
<evidence type="ECO:0000313" key="3">
    <source>
        <dbReference type="Proteomes" id="UP000061018"/>
    </source>
</evidence>
<protein>
    <submittedName>
        <fullName evidence="2">Putative lipoprotein</fullName>
    </submittedName>
</protein>
<evidence type="ECO:0000256" key="1">
    <source>
        <dbReference type="SAM" id="MobiDB-lite"/>
    </source>
</evidence>
<name>A0A0K2AN71_STRA7</name>
<accession>A0A0K2AN71</accession>
<feature type="region of interest" description="Disordered" evidence="1">
    <location>
        <begin position="51"/>
        <end position="161"/>
    </location>
</feature>
<dbReference type="KEGG" id="samb:SAM23877_1405"/>
<organism evidence="2 3">
    <name type="scientific">Streptomyces ambofaciens (strain ATCC 23877 / 3486 / DSM 40053 / JCM 4204 / NBRC 12836 / NRRL B-2516)</name>
    <dbReference type="NCBI Taxonomy" id="278992"/>
    <lineage>
        <taxon>Bacteria</taxon>
        <taxon>Bacillati</taxon>
        <taxon>Actinomycetota</taxon>
        <taxon>Actinomycetes</taxon>
        <taxon>Kitasatosporales</taxon>
        <taxon>Streptomycetaceae</taxon>
        <taxon>Streptomyces</taxon>
    </lineage>
</organism>
<dbReference type="AlphaFoldDB" id="A0A0K2AN71"/>